<dbReference type="GO" id="GO:0016491">
    <property type="term" value="F:oxidoreductase activity"/>
    <property type="evidence" value="ECO:0007669"/>
    <property type="project" value="UniProtKB-KW"/>
</dbReference>
<evidence type="ECO:0000256" key="4">
    <source>
        <dbReference type="SAM" id="SignalP"/>
    </source>
</evidence>
<organism evidence="6 7">
    <name type="scientific">Polychaeton citri CBS 116435</name>
    <dbReference type="NCBI Taxonomy" id="1314669"/>
    <lineage>
        <taxon>Eukaryota</taxon>
        <taxon>Fungi</taxon>
        <taxon>Dikarya</taxon>
        <taxon>Ascomycota</taxon>
        <taxon>Pezizomycotina</taxon>
        <taxon>Dothideomycetes</taxon>
        <taxon>Dothideomycetidae</taxon>
        <taxon>Capnodiales</taxon>
        <taxon>Capnodiaceae</taxon>
        <taxon>Polychaeton</taxon>
    </lineage>
</organism>
<dbReference type="SUPFAM" id="SSF51905">
    <property type="entry name" value="FAD/NAD(P)-binding domain"/>
    <property type="match status" value="1"/>
</dbReference>
<evidence type="ECO:0000256" key="3">
    <source>
        <dbReference type="ARBA" id="ARBA00023002"/>
    </source>
</evidence>
<dbReference type="PANTHER" id="PTHR46865:SF2">
    <property type="entry name" value="MONOOXYGENASE"/>
    <property type="match status" value="1"/>
</dbReference>
<evidence type="ECO:0000259" key="5">
    <source>
        <dbReference type="Pfam" id="PF01494"/>
    </source>
</evidence>
<keyword evidence="3" id="KW-0560">Oxidoreductase</keyword>
<dbReference type="Gene3D" id="3.50.50.60">
    <property type="entry name" value="FAD/NAD(P)-binding domain"/>
    <property type="match status" value="1"/>
</dbReference>
<dbReference type="InterPro" id="IPR002938">
    <property type="entry name" value="FAD-bd"/>
</dbReference>
<keyword evidence="7" id="KW-1185">Reference proteome</keyword>
<accession>A0A9P4UTJ9</accession>
<name>A0A9P4UTJ9_9PEZI</name>
<dbReference type="GO" id="GO:0071949">
    <property type="term" value="F:FAD binding"/>
    <property type="evidence" value="ECO:0007669"/>
    <property type="project" value="InterPro"/>
</dbReference>
<dbReference type="OrthoDB" id="655030at2759"/>
<feature type="domain" description="FAD-binding" evidence="5">
    <location>
        <begin position="4"/>
        <end position="329"/>
    </location>
</feature>
<comment type="caution">
    <text evidence="6">The sequence shown here is derived from an EMBL/GenBank/DDBJ whole genome shotgun (WGS) entry which is preliminary data.</text>
</comment>
<dbReference type="InterPro" id="IPR051704">
    <property type="entry name" value="FAD_aromatic-hydroxylase"/>
</dbReference>
<evidence type="ECO:0000313" key="6">
    <source>
        <dbReference type="EMBL" id="KAF2726194.1"/>
    </source>
</evidence>
<reference evidence="6" key="1">
    <citation type="journal article" date="2020" name="Stud. Mycol.">
        <title>101 Dothideomycetes genomes: a test case for predicting lifestyles and emergence of pathogens.</title>
        <authorList>
            <person name="Haridas S."/>
            <person name="Albert R."/>
            <person name="Binder M."/>
            <person name="Bloem J."/>
            <person name="Labutti K."/>
            <person name="Salamov A."/>
            <person name="Andreopoulos B."/>
            <person name="Baker S."/>
            <person name="Barry K."/>
            <person name="Bills G."/>
            <person name="Bluhm B."/>
            <person name="Cannon C."/>
            <person name="Castanera R."/>
            <person name="Culley D."/>
            <person name="Daum C."/>
            <person name="Ezra D."/>
            <person name="Gonzalez J."/>
            <person name="Henrissat B."/>
            <person name="Kuo A."/>
            <person name="Liang C."/>
            <person name="Lipzen A."/>
            <person name="Lutzoni F."/>
            <person name="Magnuson J."/>
            <person name="Mondo S."/>
            <person name="Nolan M."/>
            <person name="Ohm R."/>
            <person name="Pangilinan J."/>
            <person name="Park H.-J."/>
            <person name="Ramirez L."/>
            <person name="Alfaro M."/>
            <person name="Sun H."/>
            <person name="Tritt A."/>
            <person name="Yoshinaga Y."/>
            <person name="Zwiers L.-H."/>
            <person name="Turgeon B."/>
            <person name="Goodwin S."/>
            <person name="Spatafora J."/>
            <person name="Crous P."/>
            <person name="Grigoriev I."/>
        </authorList>
    </citation>
    <scope>NUCLEOTIDE SEQUENCE</scope>
    <source>
        <strain evidence="6">CBS 116435</strain>
    </source>
</reference>
<dbReference type="PANTHER" id="PTHR46865">
    <property type="entry name" value="OXIDOREDUCTASE-RELATED"/>
    <property type="match status" value="1"/>
</dbReference>
<keyword evidence="4" id="KW-0732">Signal</keyword>
<evidence type="ECO:0000256" key="1">
    <source>
        <dbReference type="ARBA" id="ARBA00022630"/>
    </source>
</evidence>
<sequence>MSNLKVLIVGASVAGPTAAYWLAKAGAHVTIIERFPTLRMNGQSIDIRNSGVTVMRKMDGMEPAVRAKTVEVDGISFITADGRPFATMKATGDPDQQSLVSEFEIFRGDLSQILYDMTKDNERIKYVFGEQVTSMQQKDDESITVEFANGLPSSEYDLVVACDGATSRTRAIGLGCGVRDHIIPQNAWSAYFTIDQDILNGSKMAQSYSTAPGRFFGVGPDPTGGNRVVLMSILPRGEADATLPFQEAVKQGGDMLKTHVAKRFEGAGWKADEILKGMMKTDDFYASEMVQVKVPSLFRGRFVLVGDAGYGPGPIGTGTSLALTGAYLLAGEVCSHKGDLEAGLRGYEERMRPILKDMQKIPPGIPGLFAPQTAWGIWLRNLLFSFVAWSMKFKSTFAWLGSLFSSSFGSDKFELPDYLWEF</sequence>
<feature type="chain" id="PRO_5040324969" evidence="4">
    <location>
        <begin position="20"/>
        <end position="422"/>
    </location>
</feature>
<evidence type="ECO:0000313" key="7">
    <source>
        <dbReference type="Proteomes" id="UP000799441"/>
    </source>
</evidence>
<keyword evidence="1" id="KW-0285">Flavoprotein</keyword>
<dbReference type="EMBL" id="MU003765">
    <property type="protein sequence ID" value="KAF2726194.1"/>
    <property type="molecule type" value="Genomic_DNA"/>
</dbReference>
<proteinExistence type="predicted"/>
<dbReference type="AlphaFoldDB" id="A0A9P4UTJ9"/>
<dbReference type="Pfam" id="PF01494">
    <property type="entry name" value="FAD_binding_3"/>
    <property type="match status" value="1"/>
</dbReference>
<feature type="signal peptide" evidence="4">
    <location>
        <begin position="1"/>
        <end position="19"/>
    </location>
</feature>
<protein>
    <submittedName>
        <fullName evidence="6">FAD/NAD(P)-binding domain-containing protein</fullName>
    </submittedName>
</protein>
<evidence type="ECO:0000256" key="2">
    <source>
        <dbReference type="ARBA" id="ARBA00022827"/>
    </source>
</evidence>
<gene>
    <name evidence="6" type="ORF">K431DRAFT_280221</name>
</gene>
<dbReference type="PRINTS" id="PR00420">
    <property type="entry name" value="RNGMNOXGNASE"/>
</dbReference>
<keyword evidence="2" id="KW-0274">FAD</keyword>
<dbReference type="InterPro" id="IPR036188">
    <property type="entry name" value="FAD/NAD-bd_sf"/>
</dbReference>
<dbReference type="Proteomes" id="UP000799441">
    <property type="component" value="Unassembled WGS sequence"/>
</dbReference>
<dbReference type="Gene3D" id="3.30.9.30">
    <property type="match status" value="1"/>
</dbReference>